<dbReference type="InterPro" id="IPR036170">
    <property type="entry name" value="YezG-like_sf"/>
</dbReference>
<dbReference type="AlphaFoldDB" id="A0A543J6Q0"/>
<dbReference type="Proteomes" id="UP000316628">
    <property type="component" value="Unassembled WGS sequence"/>
</dbReference>
<dbReference type="OrthoDB" id="6957847at2"/>
<accession>A0A543J6Q0</accession>
<proteinExistence type="predicted"/>
<organism evidence="1 2">
    <name type="scientific">Saccharothrix saharensis</name>
    <dbReference type="NCBI Taxonomy" id="571190"/>
    <lineage>
        <taxon>Bacteria</taxon>
        <taxon>Bacillati</taxon>
        <taxon>Actinomycetota</taxon>
        <taxon>Actinomycetes</taxon>
        <taxon>Pseudonocardiales</taxon>
        <taxon>Pseudonocardiaceae</taxon>
        <taxon>Saccharothrix</taxon>
    </lineage>
</organism>
<dbReference type="EMBL" id="VFPP01000001">
    <property type="protein sequence ID" value="TQM78487.1"/>
    <property type="molecule type" value="Genomic_DNA"/>
</dbReference>
<evidence type="ECO:0000313" key="2">
    <source>
        <dbReference type="Proteomes" id="UP000316628"/>
    </source>
</evidence>
<reference evidence="1 2" key="1">
    <citation type="submission" date="2019-06" db="EMBL/GenBank/DDBJ databases">
        <title>Sequencing the genomes of 1000 actinobacteria strains.</title>
        <authorList>
            <person name="Klenk H.-P."/>
        </authorList>
    </citation>
    <scope>NUCLEOTIDE SEQUENCE [LARGE SCALE GENOMIC DNA]</scope>
    <source>
        <strain evidence="1 2">DSM 45456</strain>
    </source>
</reference>
<dbReference type="RefSeq" id="WP_141975219.1">
    <property type="nucleotide sequence ID" value="NZ_VFPP01000001.1"/>
</dbReference>
<dbReference type="SUPFAM" id="SSF160424">
    <property type="entry name" value="BH3703-like"/>
    <property type="match status" value="1"/>
</dbReference>
<protein>
    <submittedName>
        <fullName evidence="1">Uncharacterized protein</fullName>
    </submittedName>
</protein>
<name>A0A543J6Q0_9PSEU</name>
<comment type="caution">
    <text evidence="1">The sequence shown here is derived from an EMBL/GenBank/DDBJ whole genome shotgun (WGS) entry which is preliminary data.</text>
</comment>
<keyword evidence="2" id="KW-1185">Reference proteome</keyword>
<gene>
    <name evidence="1" type="ORF">FHX81_0756</name>
</gene>
<evidence type="ECO:0000313" key="1">
    <source>
        <dbReference type="EMBL" id="TQM78487.1"/>
    </source>
</evidence>
<sequence length="142" mass="16326">MTQPLNPVQQDELLQLITERLVLDLPAGWSHLQVDHKSLGDHVEAGGLLRMANGGMFGWDLPEEVLDLFARLRAGMARPGRGTWLHATYWLDYPDKYSIEYNRQDEPRFRTPPPPRAYGRELEIFPRADEHVPDWLRAAARG</sequence>